<dbReference type="InterPro" id="IPR010982">
    <property type="entry name" value="Lambda_DNA-bd_dom_sf"/>
</dbReference>
<proteinExistence type="predicted"/>
<dbReference type="CDD" id="cd00093">
    <property type="entry name" value="HTH_XRE"/>
    <property type="match status" value="1"/>
</dbReference>
<name>A0ABP9WUN9_9GAMM</name>
<accession>A0ABP9WUN9</accession>
<dbReference type="InterPro" id="IPR049639">
    <property type="entry name" value="RstR"/>
</dbReference>
<organism evidence="2 3">
    <name type="scientific">Microbulbifer aestuariivivens</name>
    <dbReference type="NCBI Taxonomy" id="1908308"/>
    <lineage>
        <taxon>Bacteria</taxon>
        <taxon>Pseudomonadati</taxon>
        <taxon>Pseudomonadota</taxon>
        <taxon>Gammaproteobacteria</taxon>
        <taxon>Cellvibrionales</taxon>
        <taxon>Microbulbiferaceae</taxon>
        <taxon>Microbulbifer</taxon>
    </lineage>
</organism>
<evidence type="ECO:0000313" key="2">
    <source>
        <dbReference type="EMBL" id="GAA5526206.1"/>
    </source>
</evidence>
<evidence type="ECO:0000259" key="1">
    <source>
        <dbReference type="PROSITE" id="PS50943"/>
    </source>
</evidence>
<dbReference type="SUPFAM" id="SSF47413">
    <property type="entry name" value="lambda repressor-like DNA-binding domains"/>
    <property type="match status" value="1"/>
</dbReference>
<evidence type="ECO:0000313" key="3">
    <source>
        <dbReference type="Proteomes" id="UP001408594"/>
    </source>
</evidence>
<gene>
    <name evidence="2" type="ORF">Maes01_02805</name>
</gene>
<dbReference type="Proteomes" id="UP001408594">
    <property type="component" value="Unassembled WGS sequence"/>
</dbReference>
<dbReference type="InterPro" id="IPR001387">
    <property type="entry name" value="Cro/C1-type_HTH"/>
</dbReference>
<protein>
    <recommendedName>
        <fullName evidence="1">HTH cro/C1-type domain-containing protein</fullName>
    </recommendedName>
</protein>
<comment type="caution">
    <text evidence="2">The sequence shown here is derived from an EMBL/GenBank/DDBJ whole genome shotgun (WGS) entry which is preliminary data.</text>
</comment>
<dbReference type="Pfam" id="PF01381">
    <property type="entry name" value="HTH_3"/>
    <property type="match status" value="1"/>
</dbReference>
<keyword evidence="3" id="KW-1185">Reference proteome</keyword>
<feature type="domain" description="HTH cro/C1-type" evidence="1">
    <location>
        <begin position="1"/>
        <end position="41"/>
    </location>
</feature>
<dbReference type="NCBIfam" id="NF041951">
    <property type="entry name" value="phage_RstR"/>
    <property type="match status" value="1"/>
</dbReference>
<dbReference type="Gene3D" id="1.10.260.40">
    <property type="entry name" value="lambda repressor-like DNA-binding domains"/>
    <property type="match status" value="1"/>
</dbReference>
<dbReference type="PROSITE" id="PS50943">
    <property type="entry name" value="HTH_CROC1"/>
    <property type="match status" value="1"/>
</dbReference>
<reference evidence="2 3" key="1">
    <citation type="submission" date="2024-02" db="EMBL/GenBank/DDBJ databases">
        <title>Microbulbifer aestuariivivens NBRC 112533.</title>
        <authorList>
            <person name="Ichikawa N."/>
            <person name="Katano-Makiyama Y."/>
            <person name="Hidaka K."/>
        </authorList>
    </citation>
    <scope>NUCLEOTIDE SEQUENCE [LARGE SCALE GENOMIC DNA]</scope>
    <source>
        <strain evidence="2 3">NBRC 112533</strain>
    </source>
</reference>
<dbReference type="EMBL" id="BAABRT010000039">
    <property type="protein sequence ID" value="GAA5526206.1"/>
    <property type="molecule type" value="Genomic_DNA"/>
</dbReference>
<sequence>MADRVELHVNQIRRYEAGTTQPSLDALKKIAVGMNSSIDELVFEDGERGPSDELALQFEAVSQMPEDERAVVKEVLEGLIIKYQSRRWDSGRKQAVK</sequence>